<protein>
    <submittedName>
        <fullName evidence="2">Uncharacterized protein</fullName>
    </submittedName>
</protein>
<accession>A0A1Z5JJM4</accession>
<evidence type="ECO:0000313" key="3">
    <source>
        <dbReference type="Proteomes" id="UP000198406"/>
    </source>
</evidence>
<dbReference type="EMBL" id="BDSP01000076">
    <property type="protein sequence ID" value="GAX14189.1"/>
    <property type="molecule type" value="Genomic_DNA"/>
</dbReference>
<sequence length="473" mass="52992">MEGNTTLYGAIYGETDAKIAKMATLFWSLKADGDTVTLLRIHNYMGREHEYYDQCAEDCKFDFSTFRPNQLAQILDSNPTRKVEIRTGRWTVEQSAVFASRPYPLHLTLGPWLSFKDKGKMFVKILKERKSSFGSLGIDFDYLGGPLSYSNVKRIVELDFFEELRTSNLHKDTFPWPFSANVNVLHCSIEAAQVVPNDFKELEVVTGDLSLKVMLDADNKCDELAISFFNRVAELGHFEKLAFAAGSLPAYNGDGFDNFSAVVEALIRAIRANTKLSYLDLSDTCYKLDWPVHFEAIFQAVEEHKGLRTFVVEVPSSEYYWRNESCWFNYSLLEQLLSRNRYIEVVDSSGKRLSNGPAIDNLYALNRFYCGATNLVKEPSPLRSLLASSALVSNASANFQRTALVLEMHTDVLCYWIQDAVDFDPVDAAGLGVTGNGASSDAHSPEVNPTDSLKRKPTAEVAGVAKKSARDEV</sequence>
<comment type="caution">
    <text evidence="2">The sequence shown here is derived from an EMBL/GenBank/DDBJ whole genome shotgun (WGS) entry which is preliminary data.</text>
</comment>
<gene>
    <name evidence="2" type="ORF">FisN_20Hu188</name>
</gene>
<evidence type="ECO:0000313" key="2">
    <source>
        <dbReference type="EMBL" id="GAX14189.1"/>
    </source>
</evidence>
<feature type="compositionally biased region" description="Polar residues" evidence="1">
    <location>
        <begin position="436"/>
        <end position="451"/>
    </location>
</feature>
<evidence type="ECO:0000256" key="1">
    <source>
        <dbReference type="SAM" id="MobiDB-lite"/>
    </source>
</evidence>
<proteinExistence type="predicted"/>
<organism evidence="2 3">
    <name type="scientific">Fistulifera solaris</name>
    <name type="common">Oleaginous diatom</name>
    <dbReference type="NCBI Taxonomy" id="1519565"/>
    <lineage>
        <taxon>Eukaryota</taxon>
        <taxon>Sar</taxon>
        <taxon>Stramenopiles</taxon>
        <taxon>Ochrophyta</taxon>
        <taxon>Bacillariophyta</taxon>
        <taxon>Bacillariophyceae</taxon>
        <taxon>Bacillariophycidae</taxon>
        <taxon>Naviculales</taxon>
        <taxon>Naviculaceae</taxon>
        <taxon>Fistulifera</taxon>
    </lineage>
</organism>
<feature type="region of interest" description="Disordered" evidence="1">
    <location>
        <begin position="434"/>
        <end position="473"/>
    </location>
</feature>
<dbReference type="InParanoid" id="A0A1Z5JJM4"/>
<name>A0A1Z5JJM4_FISSO</name>
<reference evidence="2 3" key="1">
    <citation type="journal article" date="2015" name="Plant Cell">
        <title>Oil accumulation by the oleaginous diatom Fistulifera solaris as revealed by the genome and transcriptome.</title>
        <authorList>
            <person name="Tanaka T."/>
            <person name="Maeda Y."/>
            <person name="Veluchamy A."/>
            <person name="Tanaka M."/>
            <person name="Abida H."/>
            <person name="Marechal E."/>
            <person name="Bowler C."/>
            <person name="Muto M."/>
            <person name="Sunaga Y."/>
            <person name="Tanaka M."/>
            <person name="Yoshino T."/>
            <person name="Taniguchi T."/>
            <person name="Fukuda Y."/>
            <person name="Nemoto M."/>
            <person name="Matsumoto M."/>
            <person name="Wong P.S."/>
            <person name="Aburatani S."/>
            <person name="Fujibuchi W."/>
        </authorList>
    </citation>
    <scope>NUCLEOTIDE SEQUENCE [LARGE SCALE GENOMIC DNA]</scope>
    <source>
        <strain evidence="2 3">JPCC DA0580</strain>
    </source>
</reference>
<dbReference type="Proteomes" id="UP000198406">
    <property type="component" value="Unassembled WGS sequence"/>
</dbReference>
<keyword evidence="3" id="KW-1185">Reference proteome</keyword>
<dbReference type="AlphaFoldDB" id="A0A1Z5JJM4"/>